<dbReference type="InterPro" id="IPR050307">
    <property type="entry name" value="Sterol_Desaturase_Related"/>
</dbReference>
<keyword evidence="2 5" id="KW-0812">Transmembrane</keyword>
<feature type="domain" description="Fatty acid hydroxylase" evidence="6">
    <location>
        <begin position="114"/>
        <end position="248"/>
    </location>
</feature>
<evidence type="ECO:0000256" key="2">
    <source>
        <dbReference type="ARBA" id="ARBA00022692"/>
    </source>
</evidence>
<evidence type="ECO:0000256" key="4">
    <source>
        <dbReference type="ARBA" id="ARBA00023136"/>
    </source>
</evidence>
<organism evidence="7 8">
    <name type="scientific">Rhodoferax saidenbachensis</name>
    <dbReference type="NCBI Taxonomy" id="1484693"/>
    <lineage>
        <taxon>Bacteria</taxon>
        <taxon>Pseudomonadati</taxon>
        <taxon>Pseudomonadota</taxon>
        <taxon>Betaproteobacteria</taxon>
        <taxon>Burkholderiales</taxon>
        <taxon>Comamonadaceae</taxon>
        <taxon>Rhodoferax</taxon>
    </lineage>
</organism>
<keyword evidence="8" id="KW-1185">Reference proteome</keyword>
<evidence type="ECO:0000259" key="6">
    <source>
        <dbReference type="Pfam" id="PF04116"/>
    </source>
</evidence>
<dbReference type="PANTHER" id="PTHR11863">
    <property type="entry name" value="STEROL DESATURASE"/>
    <property type="match status" value="1"/>
</dbReference>
<evidence type="ECO:0000256" key="5">
    <source>
        <dbReference type="SAM" id="Phobius"/>
    </source>
</evidence>
<reference evidence="7 8" key="1">
    <citation type="submission" date="2023-07" db="EMBL/GenBank/DDBJ databases">
        <title>Sorghum-associated microbial communities from plants grown in Nebraska, USA.</title>
        <authorList>
            <person name="Schachtman D."/>
        </authorList>
    </citation>
    <scope>NUCLEOTIDE SEQUENCE [LARGE SCALE GENOMIC DNA]</scope>
    <source>
        <strain evidence="7 8">BE308</strain>
    </source>
</reference>
<sequence>MLPDFSNWQNPEALAWLAHVYSQALIHEGTFYLTAALGVWLLLHVLLRKRLAHRLIAQWPAQKDIRREMRYSISTLLIFSALAMVITAAVVSNRVTVYFRLTEYGIWWLVLSFPAMLLWHDFYFYVTHRLLHTRWLFRHVHGLHHRSRHPSPWAAYAFHPLEALMNALVTPLALLVVPLHVGVLLAFAVHQITRNAHGHAAVETMPRGFATHWLGGRFTTTTHHHLHHETAQGNYGLWFTWWDRICKTENPHYQQRFAQVTSQPKG</sequence>
<evidence type="ECO:0000256" key="3">
    <source>
        <dbReference type="ARBA" id="ARBA00022989"/>
    </source>
</evidence>
<feature type="transmembrane region" description="Helical" evidence="5">
    <location>
        <begin position="29"/>
        <end position="47"/>
    </location>
</feature>
<feature type="transmembrane region" description="Helical" evidence="5">
    <location>
        <begin position="104"/>
        <end position="126"/>
    </location>
</feature>
<evidence type="ECO:0000256" key="1">
    <source>
        <dbReference type="ARBA" id="ARBA00004370"/>
    </source>
</evidence>
<evidence type="ECO:0000313" key="8">
    <source>
        <dbReference type="Proteomes" id="UP001268089"/>
    </source>
</evidence>
<dbReference type="InterPro" id="IPR006694">
    <property type="entry name" value="Fatty_acid_hydroxylase"/>
</dbReference>
<feature type="transmembrane region" description="Helical" evidence="5">
    <location>
        <begin position="168"/>
        <end position="189"/>
    </location>
</feature>
<evidence type="ECO:0000313" key="7">
    <source>
        <dbReference type="EMBL" id="MDR7307797.1"/>
    </source>
</evidence>
<keyword evidence="3 5" id="KW-1133">Transmembrane helix</keyword>
<dbReference type="RefSeq" id="WP_310344301.1">
    <property type="nucleotide sequence ID" value="NZ_JAVDXO010000007.1"/>
</dbReference>
<keyword evidence="4 5" id="KW-0472">Membrane</keyword>
<comment type="caution">
    <text evidence="7">The sequence shown here is derived from an EMBL/GenBank/DDBJ whole genome shotgun (WGS) entry which is preliminary data.</text>
</comment>
<accession>A0ABU1ZQG5</accession>
<name>A0ABU1ZQG5_9BURK</name>
<feature type="transmembrane region" description="Helical" evidence="5">
    <location>
        <begin position="71"/>
        <end position="92"/>
    </location>
</feature>
<dbReference type="EMBL" id="JAVDXO010000007">
    <property type="protein sequence ID" value="MDR7307797.1"/>
    <property type="molecule type" value="Genomic_DNA"/>
</dbReference>
<comment type="subcellular location">
    <subcellularLocation>
        <location evidence="1">Membrane</location>
    </subcellularLocation>
</comment>
<protein>
    <submittedName>
        <fullName evidence="7">Sterol desaturase/sphingolipid hydroxylase (Fatty acid hydroxylase superfamily)</fullName>
    </submittedName>
</protein>
<dbReference type="Pfam" id="PF04116">
    <property type="entry name" value="FA_hydroxylase"/>
    <property type="match status" value="1"/>
</dbReference>
<gene>
    <name evidence="7" type="ORF">J2X15_003101</name>
</gene>
<dbReference type="Proteomes" id="UP001268089">
    <property type="component" value="Unassembled WGS sequence"/>
</dbReference>
<proteinExistence type="predicted"/>